<dbReference type="EMBL" id="JBHTHX010002120">
    <property type="protein sequence ID" value="MFD0889945.1"/>
    <property type="molecule type" value="Genomic_DNA"/>
</dbReference>
<evidence type="ECO:0008006" key="4">
    <source>
        <dbReference type="Google" id="ProtNLM"/>
    </source>
</evidence>
<comment type="caution">
    <text evidence="2">The sequence shown here is derived from an EMBL/GenBank/DDBJ whole genome shotgun (WGS) entry which is preliminary data.</text>
</comment>
<evidence type="ECO:0000256" key="1">
    <source>
        <dbReference type="SAM" id="MobiDB-lite"/>
    </source>
</evidence>
<feature type="non-terminal residue" evidence="2">
    <location>
        <position position="76"/>
    </location>
</feature>
<protein>
    <recommendedName>
        <fullName evidence="4">LytR family transcriptional regulator</fullName>
    </recommendedName>
</protein>
<evidence type="ECO:0000313" key="2">
    <source>
        <dbReference type="EMBL" id="MFD0889945.1"/>
    </source>
</evidence>
<name>A0ABW3E1H2_9ACTN</name>
<gene>
    <name evidence="2" type="ORF">ACFQ08_35840</name>
</gene>
<evidence type="ECO:0000313" key="3">
    <source>
        <dbReference type="Proteomes" id="UP001597024"/>
    </source>
</evidence>
<keyword evidence="3" id="KW-1185">Reference proteome</keyword>
<feature type="region of interest" description="Disordered" evidence="1">
    <location>
        <begin position="1"/>
        <end position="76"/>
    </location>
</feature>
<proteinExistence type="predicted"/>
<accession>A0ABW3E1H2</accession>
<dbReference type="Proteomes" id="UP001597024">
    <property type="component" value="Unassembled WGS sequence"/>
</dbReference>
<sequence length="76" mass="7370">MTEDDRFRDYAAPGGDFTWSPPSRNGQGSQSPQTSQDDDTQPVRAGTVLTGGGTGGEPGGGAGGESGGGPANGDGG</sequence>
<organism evidence="2 3">
    <name type="scientific">Streptosporangium algeriense</name>
    <dbReference type="NCBI Taxonomy" id="1682748"/>
    <lineage>
        <taxon>Bacteria</taxon>
        <taxon>Bacillati</taxon>
        <taxon>Actinomycetota</taxon>
        <taxon>Actinomycetes</taxon>
        <taxon>Streptosporangiales</taxon>
        <taxon>Streptosporangiaceae</taxon>
        <taxon>Streptosporangium</taxon>
    </lineage>
</organism>
<feature type="compositionally biased region" description="Gly residues" evidence="1">
    <location>
        <begin position="49"/>
        <end position="76"/>
    </location>
</feature>
<reference evidence="3" key="1">
    <citation type="journal article" date="2019" name="Int. J. Syst. Evol. Microbiol.">
        <title>The Global Catalogue of Microorganisms (GCM) 10K type strain sequencing project: providing services to taxonomists for standard genome sequencing and annotation.</title>
        <authorList>
            <consortium name="The Broad Institute Genomics Platform"/>
            <consortium name="The Broad Institute Genome Sequencing Center for Infectious Disease"/>
            <person name="Wu L."/>
            <person name="Ma J."/>
        </authorList>
    </citation>
    <scope>NUCLEOTIDE SEQUENCE [LARGE SCALE GENOMIC DNA]</scope>
    <source>
        <strain evidence="3">CCUG 62974</strain>
    </source>
</reference>
<feature type="compositionally biased region" description="Low complexity" evidence="1">
    <location>
        <begin position="26"/>
        <end position="35"/>
    </location>
</feature>